<name>A0A4Y3QLI8_MICTE</name>
<organism evidence="1 2">
    <name type="scientific">Microbacterium testaceum</name>
    <name type="common">Aureobacterium testaceum</name>
    <name type="synonym">Brevibacterium testaceum</name>
    <dbReference type="NCBI Taxonomy" id="2033"/>
    <lineage>
        <taxon>Bacteria</taxon>
        <taxon>Bacillati</taxon>
        <taxon>Actinomycetota</taxon>
        <taxon>Actinomycetes</taxon>
        <taxon>Micrococcales</taxon>
        <taxon>Microbacteriaceae</taxon>
        <taxon>Microbacterium</taxon>
    </lineage>
</organism>
<comment type="caution">
    <text evidence="1">The sequence shown here is derived from an EMBL/GenBank/DDBJ whole genome shotgun (WGS) entry which is preliminary data.</text>
</comment>
<reference evidence="1 2" key="1">
    <citation type="submission" date="2019-06" db="EMBL/GenBank/DDBJ databases">
        <title>Whole genome shotgun sequence of Microbacterium testaceum NBRC 12675.</title>
        <authorList>
            <person name="Hosoyama A."/>
            <person name="Uohara A."/>
            <person name="Ohji S."/>
            <person name="Ichikawa N."/>
        </authorList>
    </citation>
    <scope>NUCLEOTIDE SEQUENCE [LARGE SCALE GENOMIC DNA]</scope>
    <source>
        <strain evidence="1 2">NBRC 12675</strain>
    </source>
</reference>
<dbReference type="GeneID" id="57144593"/>
<gene>
    <name evidence="1" type="ORF">MTE01_19070</name>
</gene>
<dbReference type="Proteomes" id="UP000319525">
    <property type="component" value="Unassembled WGS sequence"/>
</dbReference>
<dbReference type="EMBL" id="BJML01000005">
    <property type="protein sequence ID" value="GEB45962.1"/>
    <property type="molecule type" value="Genomic_DNA"/>
</dbReference>
<sequence>MDATDCVFHARVGLAQGTSALVPMSDLAGIAPEAYRDAFAKYDDTAERRRLRDTVIPGLDRTWTEVVFLSPVHPHAIWQAWLEIRGGERPPVEFWAIPAADLPDGCVVLDRTLTATGEPIDPREVLPFDRASHRAALTTTPQNRAWLEDCARRGVSGAWFHGIPHVLAPGSVPLDRARVVSWEVAP</sequence>
<dbReference type="RefSeq" id="WP_141377078.1">
    <property type="nucleotide sequence ID" value="NZ_BJML01000005.1"/>
</dbReference>
<evidence type="ECO:0000313" key="2">
    <source>
        <dbReference type="Proteomes" id="UP000319525"/>
    </source>
</evidence>
<dbReference type="OrthoDB" id="5295961at2"/>
<dbReference type="AlphaFoldDB" id="A0A4Y3QLI8"/>
<protein>
    <submittedName>
        <fullName evidence="1">Uncharacterized protein</fullName>
    </submittedName>
</protein>
<evidence type="ECO:0000313" key="1">
    <source>
        <dbReference type="EMBL" id="GEB45962.1"/>
    </source>
</evidence>
<accession>A0A4Y3QLI8</accession>
<proteinExistence type="predicted"/>